<evidence type="ECO:0000259" key="2">
    <source>
        <dbReference type="Pfam" id="PF18676"/>
    </source>
</evidence>
<protein>
    <recommendedName>
        <fullName evidence="5">MBG domain-containing protein</fullName>
    </recommendedName>
</protein>
<dbReference type="EMBL" id="FNCY01000014">
    <property type="protein sequence ID" value="SDI16389.1"/>
    <property type="molecule type" value="Genomic_DNA"/>
</dbReference>
<sequence>NADPTLSYAVGGSGLVNGDTLSGALSRISGENVGAYAINQGSLAASGNYALSYSGSTLSISPATLTVTADNQNRVYGDTNPALSGTISGFKFSDTANVLTTAPSYATTANATSNVGNYAVTGNGAAASNYTFNYVNGTLAVTQRPINVTAEAQSKVYGNADPTLSYVVGGSGLVNGDALSGTLNRTSGENVGAYAINQGSLVASSNYALSYTGNNLSITPATLTVTADNQSRVYGDGNPALSGTVSGFKFSDTASVLTTAPSYATAATATSNVGNYAVTGNGAAASNYTFNYVNGTLAVTQRPISVTAEAQSKVYGNAEPTLSYAVGGSGLVNGDSLSGALSRTNGENVGAYAINQGSLVASSNYALSYTGNNLSITPATLTVTADNQSRVYGDANPALSGTISGFKFSDTASVLTTAPSYATTANATSNVGNYAVTGNGAAASNYTFNYVNGALAVTQRPISVTAESQSKVYGNADPTLSYAVGGSGLVNGDSLSGALSRTSGENVGAYAINQGSLAASGNYTLSYSGSTLSISPRPISATLVGSISKEYDATTNATLGGNYALSNVLAADQSSVALAAASGQYADKNASTAIQVSFGALSLTGTLAANYQLVPTTLGGNVGVIVPKALAVWTGAVGDGSWKNPANWASNIAPEAANVLNASIPAGSGTIVFDADTPTRLQTLISQRSITLANASALTLGTTRADVSALESGATLSIIGGTHVLNGTLNTASYAQSGGTFSGSGVLNLAGASTLSAGTLAVTTNALAGSVVDATGTATISAAFNNAGTLLTGNNVRFDQVLTNNGGLVAVGAGTTTVAGGLRQSGGDLQMRGGTLAGNVDLSGGSLCGSGSVSGDVAINGGALSVGFSPGLLNVGGNLTLAPGSSTVIELGGDMPGTGYDQINVAGTATLNGSLNVSSYHGYTPTAGTAYRFLNAQQTNGRFAAVTVPGDWGMSVGLSGSAFDLRMPQAALTEVPQLRYLQTLQQVTAQKPETLATNAVSTAIAEIVDSDTETVAAVSQTLAQATAANDGTNQSTVPARVGLRQCR</sequence>
<name>A0A1G8IBN5_9RHOO</name>
<evidence type="ECO:0000313" key="4">
    <source>
        <dbReference type="Proteomes" id="UP000198607"/>
    </source>
</evidence>
<accession>A0A1G8IBN5</accession>
<dbReference type="AlphaFoldDB" id="A0A1G8IBN5"/>
<feature type="domain" description="MBG" evidence="2">
    <location>
        <begin position="146"/>
        <end position="217"/>
    </location>
</feature>
<gene>
    <name evidence="3" type="ORF">SAMN05660652_02945</name>
</gene>
<feature type="domain" description="YDG" evidence="1">
    <location>
        <begin position="536"/>
        <end position="617"/>
    </location>
</feature>
<proteinExistence type="predicted"/>
<evidence type="ECO:0000259" key="1">
    <source>
        <dbReference type="Pfam" id="PF18657"/>
    </source>
</evidence>
<organism evidence="3 4">
    <name type="scientific">Propionivibrio dicarboxylicus</name>
    <dbReference type="NCBI Taxonomy" id="83767"/>
    <lineage>
        <taxon>Bacteria</taxon>
        <taxon>Pseudomonadati</taxon>
        <taxon>Pseudomonadota</taxon>
        <taxon>Betaproteobacteria</taxon>
        <taxon>Rhodocyclales</taxon>
        <taxon>Rhodocyclaceae</taxon>
        <taxon>Propionivibrio</taxon>
    </lineage>
</organism>
<feature type="domain" description="MBG" evidence="2">
    <location>
        <begin position="2"/>
        <end position="59"/>
    </location>
</feature>
<feature type="non-terminal residue" evidence="3">
    <location>
        <position position="1"/>
    </location>
</feature>
<keyword evidence="4" id="KW-1185">Reference proteome</keyword>
<evidence type="ECO:0008006" key="5">
    <source>
        <dbReference type="Google" id="ProtNLM"/>
    </source>
</evidence>
<dbReference type="RefSeq" id="WP_245715577.1">
    <property type="nucleotide sequence ID" value="NZ_FNCY01000014.1"/>
</dbReference>
<feature type="domain" description="MBG" evidence="2">
    <location>
        <begin position="462"/>
        <end position="533"/>
    </location>
</feature>
<dbReference type="Pfam" id="PF18676">
    <property type="entry name" value="MBG_2"/>
    <property type="match status" value="7"/>
</dbReference>
<dbReference type="Pfam" id="PF18657">
    <property type="entry name" value="YDG"/>
    <property type="match status" value="1"/>
</dbReference>
<dbReference type="Proteomes" id="UP000198607">
    <property type="component" value="Unassembled WGS sequence"/>
</dbReference>
<dbReference type="InterPro" id="IPR041248">
    <property type="entry name" value="YDG"/>
</dbReference>
<feature type="domain" description="MBG" evidence="2">
    <location>
        <begin position="381"/>
        <end position="455"/>
    </location>
</feature>
<feature type="domain" description="MBG" evidence="2">
    <location>
        <begin position="304"/>
        <end position="375"/>
    </location>
</feature>
<feature type="domain" description="MBG" evidence="2">
    <location>
        <begin position="223"/>
        <end position="297"/>
    </location>
</feature>
<dbReference type="Gene3D" id="3.30.160.710">
    <property type="match status" value="6"/>
</dbReference>
<dbReference type="STRING" id="83767.SAMN05660652_02945"/>
<dbReference type="InterPro" id="IPR041286">
    <property type="entry name" value="MBG_2"/>
</dbReference>
<feature type="domain" description="MBG" evidence="2">
    <location>
        <begin position="65"/>
        <end position="139"/>
    </location>
</feature>
<evidence type="ECO:0000313" key="3">
    <source>
        <dbReference type="EMBL" id="SDI16389.1"/>
    </source>
</evidence>
<reference evidence="3 4" key="1">
    <citation type="submission" date="2016-10" db="EMBL/GenBank/DDBJ databases">
        <authorList>
            <person name="de Groot N.N."/>
        </authorList>
    </citation>
    <scope>NUCLEOTIDE SEQUENCE [LARGE SCALE GENOMIC DNA]</scope>
    <source>
        <strain evidence="3 4">DSM 5885</strain>
    </source>
</reference>